<proteinExistence type="predicted"/>
<accession>A0A3B4XBK5</accession>
<evidence type="ECO:0000313" key="2">
    <source>
        <dbReference type="Ensembl" id="ENSSLDP00000015129.1"/>
    </source>
</evidence>
<keyword evidence="3" id="KW-1185">Reference proteome</keyword>
<protein>
    <submittedName>
        <fullName evidence="2">Uncharacterized protein</fullName>
    </submittedName>
</protein>
<evidence type="ECO:0000313" key="3">
    <source>
        <dbReference type="Proteomes" id="UP000261360"/>
    </source>
</evidence>
<feature type="region of interest" description="Disordered" evidence="1">
    <location>
        <begin position="1"/>
        <end position="28"/>
    </location>
</feature>
<dbReference type="Proteomes" id="UP000261360">
    <property type="component" value="Unplaced"/>
</dbReference>
<organism evidence="2 3">
    <name type="scientific">Seriola lalandi dorsalis</name>
    <dbReference type="NCBI Taxonomy" id="1841481"/>
    <lineage>
        <taxon>Eukaryota</taxon>
        <taxon>Metazoa</taxon>
        <taxon>Chordata</taxon>
        <taxon>Craniata</taxon>
        <taxon>Vertebrata</taxon>
        <taxon>Euteleostomi</taxon>
        <taxon>Actinopterygii</taxon>
        <taxon>Neopterygii</taxon>
        <taxon>Teleostei</taxon>
        <taxon>Neoteleostei</taxon>
        <taxon>Acanthomorphata</taxon>
        <taxon>Carangaria</taxon>
        <taxon>Carangiformes</taxon>
        <taxon>Carangidae</taxon>
        <taxon>Seriola</taxon>
    </lineage>
</organism>
<name>A0A3B4XBK5_SERLL</name>
<evidence type="ECO:0000256" key="1">
    <source>
        <dbReference type="SAM" id="MobiDB-lite"/>
    </source>
</evidence>
<reference evidence="2" key="2">
    <citation type="submission" date="2025-09" db="UniProtKB">
        <authorList>
            <consortium name="Ensembl"/>
        </authorList>
    </citation>
    <scope>IDENTIFICATION</scope>
</reference>
<dbReference type="Ensembl" id="ENSSLDT00000015704.1">
    <property type="protein sequence ID" value="ENSSLDP00000015129.1"/>
    <property type="gene ID" value="ENSSLDG00000012061.1"/>
</dbReference>
<dbReference type="AlphaFoldDB" id="A0A3B4XBK5"/>
<reference evidence="2" key="1">
    <citation type="submission" date="2025-08" db="UniProtKB">
        <authorList>
            <consortium name="Ensembl"/>
        </authorList>
    </citation>
    <scope>IDENTIFICATION</scope>
</reference>
<sequence>MEAPEHLQVDVASMPEGGPLSESDIGHVRDRREQRGLCHFLRLCARAAGSALV</sequence>